<organism evidence="10">
    <name type="scientific">bioreactor metagenome</name>
    <dbReference type="NCBI Taxonomy" id="1076179"/>
    <lineage>
        <taxon>unclassified sequences</taxon>
        <taxon>metagenomes</taxon>
        <taxon>ecological metagenomes</taxon>
    </lineage>
</organism>
<dbReference type="HAMAP" id="MF_00530">
    <property type="entry name" value="ATP_synth_epsil_bac"/>
    <property type="match status" value="1"/>
</dbReference>
<evidence type="ECO:0000256" key="1">
    <source>
        <dbReference type="ARBA" id="ARBA00004202"/>
    </source>
</evidence>
<dbReference type="InterPro" id="IPR036771">
    <property type="entry name" value="ATPsynth_dsu/esu_N"/>
</dbReference>
<comment type="caution">
    <text evidence="10">The sequence shown here is derived from an EMBL/GenBank/DDBJ whole genome shotgun (WGS) entry which is preliminary data.</text>
</comment>
<dbReference type="CDD" id="cd12152">
    <property type="entry name" value="F1-ATPase_delta"/>
    <property type="match status" value="1"/>
</dbReference>
<dbReference type="Gene3D" id="1.20.5.440">
    <property type="entry name" value="ATP synthase delta/epsilon subunit, C-terminal domain"/>
    <property type="match status" value="1"/>
</dbReference>
<evidence type="ECO:0000259" key="8">
    <source>
        <dbReference type="Pfam" id="PF00401"/>
    </source>
</evidence>
<dbReference type="Pfam" id="PF00401">
    <property type="entry name" value="ATP-synt_DE"/>
    <property type="match status" value="1"/>
</dbReference>
<comment type="similarity">
    <text evidence="2">Belongs to the ATPase epsilon chain family.</text>
</comment>
<dbReference type="InterPro" id="IPR001469">
    <property type="entry name" value="ATP_synth_F1_dsu/esu"/>
</dbReference>
<name>A0A644ZCC3_9ZZZZ</name>
<dbReference type="InterPro" id="IPR020546">
    <property type="entry name" value="ATP_synth_F1_dsu/esu_N"/>
</dbReference>
<sequence length="144" mass="16200">MPNSFQLSVLTPEREFFNDRVESLVVESIDGELCILAGHIPLVTALAVGTLKIKKGDTVREAFHSEGFMEVRPEGTIVLLQACEWPEEIDVNRAEEARLRAEARIEQQKNAESIARGKAALSRALTRIKVKSMEDKYDATRFKK</sequence>
<keyword evidence="4" id="KW-0406">Ion transport</keyword>
<dbReference type="Gene3D" id="2.60.15.10">
    <property type="entry name" value="F0F1 ATP synthase delta/epsilon subunit, N-terminal"/>
    <property type="match status" value="1"/>
</dbReference>
<evidence type="ECO:0000259" key="9">
    <source>
        <dbReference type="Pfam" id="PF02823"/>
    </source>
</evidence>
<comment type="subcellular location">
    <subcellularLocation>
        <location evidence="1">Cell membrane</location>
        <topology evidence="1">Peripheral membrane protein</topology>
    </subcellularLocation>
</comment>
<dbReference type="PANTHER" id="PTHR13822:SF10">
    <property type="entry name" value="ATP SYNTHASE EPSILON CHAIN, CHLOROPLASTIC"/>
    <property type="match status" value="1"/>
</dbReference>
<accession>A0A644ZCC3</accession>
<dbReference type="SUPFAM" id="SSF51344">
    <property type="entry name" value="Epsilon subunit of F1F0-ATP synthase N-terminal domain"/>
    <property type="match status" value="1"/>
</dbReference>
<keyword evidence="6" id="KW-0139">CF(1)</keyword>
<dbReference type="InterPro" id="IPR020547">
    <property type="entry name" value="ATP_synth_F1_esu_C"/>
</dbReference>
<protein>
    <submittedName>
        <fullName evidence="10">ATP synthase epsilon chain</fullName>
    </submittedName>
</protein>
<feature type="domain" description="ATP synthase F1 complex delta/epsilon subunit N-terminal" evidence="9">
    <location>
        <begin position="5"/>
        <end position="81"/>
    </location>
</feature>
<keyword evidence="3" id="KW-0813">Transport</keyword>
<keyword evidence="7" id="KW-0066">ATP synthesis</keyword>
<proteinExistence type="inferred from homology"/>
<keyword evidence="5" id="KW-0472">Membrane</keyword>
<evidence type="ECO:0000256" key="4">
    <source>
        <dbReference type="ARBA" id="ARBA00023065"/>
    </source>
</evidence>
<dbReference type="GO" id="GO:0045259">
    <property type="term" value="C:proton-transporting ATP synthase complex"/>
    <property type="evidence" value="ECO:0007669"/>
    <property type="project" value="UniProtKB-KW"/>
</dbReference>
<evidence type="ECO:0000256" key="5">
    <source>
        <dbReference type="ARBA" id="ARBA00023136"/>
    </source>
</evidence>
<dbReference type="PANTHER" id="PTHR13822">
    <property type="entry name" value="ATP SYNTHASE DELTA/EPSILON CHAIN"/>
    <property type="match status" value="1"/>
</dbReference>
<evidence type="ECO:0000256" key="7">
    <source>
        <dbReference type="ARBA" id="ARBA00023310"/>
    </source>
</evidence>
<dbReference type="AlphaFoldDB" id="A0A644ZCC3"/>
<evidence type="ECO:0000256" key="3">
    <source>
        <dbReference type="ARBA" id="ARBA00022448"/>
    </source>
</evidence>
<evidence type="ECO:0000313" key="10">
    <source>
        <dbReference type="EMBL" id="MPM35534.1"/>
    </source>
</evidence>
<dbReference type="GO" id="GO:0046933">
    <property type="term" value="F:proton-transporting ATP synthase activity, rotational mechanism"/>
    <property type="evidence" value="ECO:0007669"/>
    <property type="project" value="InterPro"/>
</dbReference>
<evidence type="ECO:0000256" key="2">
    <source>
        <dbReference type="ARBA" id="ARBA00005712"/>
    </source>
</evidence>
<feature type="domain" description="ATP synthase epsilon subunit C-terminal" evidence="8">
    <location>
        <begin position="87"/>
        <end position="130"/>
    </location>
</feature>
<gene>
    <name evidence="10" type="primary">atpC_28</name>
    <name evidence="10" type="ORF">SDC9_82127</name>
</gene>
<dbReference type="NCBIfam" id="TIGR01216">
    <property type="entry name" value="ATP_synt_epsi"/>
    <property type="match status" value="1"/>
</dbReference>
<dbReference type="Pfam" id="PF02823">
    <property type="entry name" value="ATP-synt_DE_N"/>
    <property type="match status" value="1"/>
</dbReference>
<evidence type="ECO:0000256" key="6">
    <source>
        <dbReference type="ARBA" id="ARBA00023196"/>
    </source>
</evidence>
<dbReference type="EMBL" id="VSSQ01007317">
    <property type="protein sequence ID" value="MPM35534.1"/>
    <property type="molecule type" value="Genomic_DNA"/>
</dbReference>
<dbReference type="SUPFAM" id="SSF46604">
    <property type="entry name" value="Epsilon subunit of F1F0-ATP synthase C-terminal domain"/>
    <property type="match status" value="1"/>
</dbReference>
<dbReference type="InterPro" id="IPR036794">
    <property type="entry name" value="ATP_F1_dsu/esu_C_sf"/>
</dbReference>
<reference evidence="10" key="1">
    <citation type="submission" date="2019-08" db="EMBL/GenBank/DDBJ databases">
        <authorList>
            <person name="Kucharzyk K."/>
            <person name="Murdoch R.W."/>
            <person name="Higgins S."/>
            <person name="Loffler F."/>
        </authorList>
    </citation>
    <scope>NUCLEOTIDE SEQUENCE</scope>
</reference>
<dbReference type="GO" id="GO:0005886">
    <property type="term" value="C:plasma membrane"/>
    <property type="evidence" value="ECO:0007669"/>
    <property type="project" value="UniProtKB-SubCell"/>
</dbReference>